<feature type="transmembrane region" description="Helical" evidence="2">
    <location>
        <begin position="20"/>
        <end position="38"/>
    </location>
</feature>
<keyword evidence="2" id="KW-0472">Membrane</keyword>
<evidence type="ECO:0000313" key="4">
    <source>
        <dbReference type="Proteomes" id="UP000195880"/>
    </source>
</evidence>
<dbReference type="EMBL" id="CP021748">
    <property type="protein sequence ID" value="ARX89366.1"/>
    <property type="molecule type" value="Genomic_DNA"/>
</dbReference>
<keyword evidence="2" id="KW-0812">Transmembrane</keyword>
<gene>
    <name evidence="3" type="ORF">SMD44_08853</name>
</gene>
<organism evidence="3 4">
    <name type="scientific">Streptomyces alboflavus</name>
    <dbReference type="NCBI Taxonomy" id="67267"/>
    <lineage>
        <taxon>Bacteria</taxon>
        <taxon>Bacillati</taxon>
        <taxon>Actinomycetota</taxon>
        <taxon>Actinomycetes</taxon>
        <taxon>Kitasatosporales</taxon>
        <taxon>Streptomycetaceae</taxon>
        <taxon>Streptomyces</taxon>
    </lineage>
</organism>
<evidence type="ECO:0000256" key="1">
    <source>
        <dbReference type="SAM" id="MobiDB-lite"/>
    </source>
</evidence>
<proteinExistence type="predicted"/>
<evidence type="ECO:0000313" key="3">
    <source>
        <dbReference type="EMBL" id="ARX89366.1"/>
    </source>
</evidence>
<keyword evidence="2" id="KW-1133">Transmembrane helix</keyword>
<accession>A0A1Z1WSF2</accession>
<dbReference type="AlphaFoldDB" id="A0A1Z1WSF2"/>
<name>A0A1Z1WSF2_9ACTN</name>
<protein>
    <submittedName>
        <fullName evidence="3">Uncharacterized protein</fullName>
    </submittedName>
</protein>
<dbReference type="PROSITE" id="PS51257">
    <property type="entry name" value="PROKAR_LIPOPROTEIN"/>
    <property type="match status" value="1"/>
</dbReference>
<reference evidence="3 4" key="1">
    <citation type="submission" date="2017-05" db="EMBL/GenBank/DDBJ databases">
        <title>Streptomyces alboflavus Genome sequencing and assembly.</title>
        <authorList>
            <person name="Wang Y."/>
            <person name="Du B."/>
            <person name="Ding Y."/>
            <person name="Liu H."/>
            <person name="Hou Q."/>
            <person name="Liu K."/>
            <person name="Wang C."/>
            <person name="Yao L."/>
        </authorList>
    </citation>
    <scope>NUCLEOTIDE SEQUENCE [LARGE SCALE GENOMIC DNA]</scope>
    <source>
        <strain evidence="3 4">MDJK44</strain>
    </source>
</reference>
<keyword evidence="4" id="KW-1185">Reference proteome</keyword>
<dbReference type="KEGG" id="salf:SMD44_08853"/>
<feature type="region of interest" description="Disordered" evidence="1">
    <location>
        <begin position="44"/>
        <end position="63"/>
    </location>
</feature>
<evidence type="ECO:0000256" key="2">
    <source>
        <dbReference type="SAM" id="Phobius"/>
    </source>
</evidence>
<sequence length="189" mass="19890">MIWRPGAEDRRELLRLLPGSFLGLAGLIACVLGLLVLPEGGAAEGGGRGDTGGERPPGDAAGTKRCAAGARVRFGAGDVLADGGDATEHVVAHPPARDGGHREAEARGGLGELAHLLSAHVAAGQMFLDLRAFLVLQRVCDIGAGQRVRVVGERHVLTPRQSRRRMSPSRRRVFTVPRAGREVRPPAGR</sequence>
<dbReference type="Proteomes" id="UP000195880">
    <property type="component" value="Chromosome"/>
</dbReference>